<dbReference type="NCBIfam" id="NF046065">
    <property type="entry name" value="MtxRegRemB"/>
    <property type="match status" value="1"/>
</dbReference>
<name>A0A5R9F2J0_9BACL</name>
<evidence type="ECO:0000313" key="2">
    <source>
        <dbReference type="Proteomes" id="UP000308230"/>
    </source>
</evidence>
<dbReference type="RefSeq" id="WP_138129381.1">
    <property type="nucleotide sequence ID" value="NZ_SWLG01000028.1"/>
</dbReference>
<dbReference type="EMBL" id="SWLG01000028">
    <property type="protein sequence ID" value="TLS35123.1"/>
    <property type="molecule type" value="Genomic_DNA"/>
</dbReference>
<keyword evidence="2" id="KW-1185">Reference proteome</keyword>
<sequence length="95" mass="10741">MFIHLGEDVVVRSRDVVAIIDRQILETSEITNEFLARHQKDGLVVDIGKDLTKSIVVTTDTIYLSPLSSVTLKRRARMVSDFDKPSDLQTFDSFS</sequence>
<reference evidence="1 2" key="1">
    <citation type="submission" date="2019-04" db="EMBL/GenBank/DDBJ databases">
        <title>Bacillus caeni sp. nov., a bacterium isolated from mangrove sediment.</title>
        <authorList>
            <person name="Huang H."/>
            <person name="Mo K."/>
            <person name="Hu Y."/>
        </authorList>
    </citation>
    <scope>NUCLEOTIDE SEQUENCE [LARGE SCALE GENOMIC DNA]</scope>
    <source>
        <strain evidence="1 2">HB172195</strain>
    </source>
</reference>
<comment type="caution">
    <text evidence="1">The sequence shown here is derived from an EMBL/GenBank/DDBJ whole genome shotgun (WGS) entry which is preliminary data.</text>
</comment>
<dbReference type="AlphaFoldDB" id="A0A5R9F2J0"/>
<evidence type="ECO:0000313" key="1">
    <source>
        <dbReference type="EMBL" id="TLS35123.1"/>
    </source>
</evidence>
<accession>A0A5R9F2J0</accession>
<gene>
    <name evidence="1" type="ORF">FCL54_21965</name>
</gene>
<dbReference type="OrthoDB" id="9811390at2"/>
<protein>
    <submittedName>
        <fullName evidence="1">DUF370 domain-containing protein</fullName>
    </submittedName>
</protein>
<dbReference type="Pfam" id="PF04025">
    <property type="entry name" value="RemA-like"/>
    <property type="match status" value="1"/>
</dbReference>
<organism evidence="1 2">
    <name type="scientific">Exobacillus caeni</name>
    <dbReference type="NCBI Taxonomy" id="2574798"/>
    <lineage>
        <taxon>Bacteria</taxon>
        <taxon>Bacillati</taxon>
        <taxon>Bacillota</taxon>
        <taxon>Bacilli</taxon>
        <taxon>Bacillales</taxon>
        <taxon>Guptibacillaceae</taxon>
        <taxon>Exobacillus</taxon>
    </lineage>
</organism>
<dbReference type="InterPro" id="IPR007169">
    <property type="entry name" value="RemA-like"/>
</dbReference>
<proteinExistence type="predicted"/>
<dbReference type="Proteomes" id="UP000308230">
    <property type="component" value="Unassembled WGS sequence"/>
</dbReference>